<dbReference type="Proteomes" id="UP000053958">
    <property type="component" value="Unassembled WGS sequence"/>
</dbReference>
<dbReference type="PANTHER" id="PTHR33361">
    <property type="entry name" value="GLR0591 PROTEIN"/>
    <property type="match status" value="1"/>
</dbReference>
<protein>
    <submittedName>
        <fullName evidence="1">Xaa-Pro dipeptidyl-peptidase</fullName>
        <ecNumber evidence="1">3.4.14.11</ecNumber>
    </submittedName>
</protein>
<dbReference type="Pfam" id="PF05960">
    <property type="entry name" value="DUF885"/>
    <property type="match status" value="1"/>
</dbReference>
<name>A0A0F4Z4C1_RASE3</name>
<evidence type="ECO:0000313" key="2">
    <source>
        <dbReference type="Proteomes" id="UP000053958"/>
    </source>
</evidence>
<evidence type="ECO:0000313" key="1">
    <source>
        <dbReference type="EMBL" id="KKA24946.1"/>
    </source>
</evidence>
<organism evidence="1 2">
    <name type="scientific">Rasamsonia emersonii (strain ATCC 16479 / CBS 393.64 / IMI 116815)</name>
    <dbReference type="NCBI Taxonomy" id="1408163"/>
    <lineage>
        <taxon>Eukaryota</taxon>
        <taxon>Fungi</taxon>
        <taxon>Dikarya</taxon>
        <taxon>Ascomycota</taxon>
        <taxon>Pezizomycotina</taxon>
        <taxon>Eurotiomycetes</taxon>
        <taxon>Eurotiomycetidae</taxon>
        <taxon>Eurotiales</taxon>
        <taxon>Trichocomaceae</taxon>
        <taxon>Rasamsonia</taxon>
    </lineage>
</organism>
<proteinExistence type="predicted"/>
<dbReference type="AlphaFoldDB" id="A0A0F4Z4C1"/>
<comment type="caution">
    <text evidence="1">The sequence shown here is derived from an EMBL/GenBank/DDBJ whole genome shotgun (WGS) entry which is preliminary data.</text>
</comment>
<dbReference type="GO" id="GO:0008239">
    <property type="term" value="F:dipeptidyl-peptidase activity"/>
    <property type="evidence" value="ECO:0007669"/>
    <property type="project" value="UniProtKB-EC"/>
</dbReference>
<reference evidence="1 2" key="1">
    <citation type="submission" date="2015-04" db="EMBL/GenBank/DDBJ databases">
        <authorList>
            <person name="Heijne W.H."/>
            <person name="Fedorova N.D."/>
            <person name="Nierman W.C."/>
            <person name="Vollebregt A.W."/>
            <person name="Zhao Z."/>
            <person name="Wu L."/>
            <person name="Kumar M."/>
            <person name="Stam H."/>
            <person name="van den Berg M.A."/>
            <person name="Pel H.J."/>
        </authorList>
    </citation>
    <scope>NUCLEOTIDE SEQUENCE [LARGE SCALE GENOMIC DNA]</scope>
    <source>
        <strain evidence="1 2">CBS 393.64</strain>
    </source>
</reference>
<dbReference type="OrthoDB" id="5959877at2759"/>
<sequence>MVSTVYVPVTHPQPCQQSSESIRNRIEIVAEDIPELERFYNIMTSPQRAARLRVYYDEQLTDLTRVAFDSLDQQGKVDYLLLKNYLERRRRQLDLEVARDQKTEPLLGPFASTITALCEDRQKARPLDAKKAAQDVHDVQNAIQTLKAQVQNSQITMDKFSAFRAANTVDELRARLAEWYDFYKGYDPLFSWWVAQPYAAADQQLGEYAALIREKLVGIKPGEQDDAIVGQPIGRDGLLVELEAEKIAYTPEELLWIGEQEYAWCEAEMKKVSREMGFGDNWRAALAVVREDYVEPGQQTQLVRDLALEAIEYVQKHDLVTVPPLAAEAWRMFMMAPERQKVNPFFLGGQSIIVSYPTDTMDHEAKLMSMRGNNIHYARATVFHELIPGHHLQLFINARHRLYRRLFGTPFSVEGWALYWEMVLWDDERFPKTPSNRVGMLFWRMHRCARILFSIKFHLGQLSPEECIDLLVDMVGHERATAEGEVRRSLNGDYSPLYQAGYMLGALQLYSLRQELVVTGRMAEKEFHDRILRNNQMPIEFVRALLIDLPLSADYRASWRFYGDPSR</sequence>
<dbReference type="EMBL" id="LASV01000041">
    <property type="protein sequence ID" value="KKA24946.1"/>
    <property type="molecule type" value="Genomic_DNA"/>
</dbReference>
<dbReference type="InterPro" id="IPR010281">
    <property type="entry name" value="DUF885"/>
</dbReference>
<keyword evidence="2" id="KW-1185">Reference proteome</keyword>
<keyword evidence="1" id="KW-0378">Hydrolase</keyword>
<dbReference type="RefSeq" id="XP_013331558.1">
    <property type="nucleotide sequence ID" value="XM_013476104.1"/>
</dbReference>
<gene>
    <name evidence="1" type="ORF">T310_1025</name>
</gene>
<dbReference type="GeneID" id="25313318"/>
<dbReference type="PANTHER" id="PTHR33361:SF15">
    <property type="entry name" value="DUF885 FAMILY LIPOPROTEIN"/>
    <property type="match status" value="1"/>
</dbReference>
<accession>A0A0F4Z4C1</accession>
<dbReference type="EC" id="3.4.14.11" evidence="1"/>